<dbReference type="Proteomes" id="UP001168363">
    <property type="component" value="Unassembled WGS sequence"/>
</dbReference>
<comment type="caution">
    <text evidence="3">The sequence shown here is derived from an EMBL/GenBank/DDBJ whole genome shotgun (WGS) entry which is preliminary data.</text>
</comment>
<evidence type="ECO:0000313" key="4">
    <source>
        <dbReference type="Proteomes" id="UP001168363"/>
    </source>
</evidence>
<keyword evidence="2" id="KW-0472">Membrane</keyword>
<evidence type="ECO:0000313" key="3">
    <source>
        <dbReference type="EMBL" id="MDO3394301.1"/>
    </source>
</evidence>
<organism evidence="3 4">
    <name type="scientific">Nocardioides cremeus</name>
    <dbReference type="NCBI Taxonomy" id="3058044"/>
    <lineage>
        <taxon>Bacteria</taxon>
        <taxon>Bacillati</taxon>
        <taxon>Actinomycetota</taxon>
        <taxon>Actinomycetes</taxon>
        <taxon>Propionibacteriales</taxon>
        <taxon>Nocardioidaceae</taxon>
        <taxon>Nocardioides</taxon>
    </lineage>
</organism>
<reference evidence="3" key="1">
    <citation type="submission" date="2023-06" db="EMBL/GenBank/DDBJ databases">
        <title>Genome sequence of Nocardioides sp. SOB44.</title>
        <authorList>
            <person name="Zhang G."/>
        </authorList>
    </citation>
    <scope>NUCLEOTIDE SEQUENCE</scope>
    <source>
        <strain evidence="3">SOB44</strain>
    </source>
</reference>
<gene>
    <name evidence="3" type="ORF">QWJ41_01065</name>
</gene>
<dbReference type="RefSeq" id="WP_302705276.1">
    <property type="nucleotide sequence ID" value="NZ_JAULSC010000001.1"/>
</dbReference>
<feature type="transmembrane region" description="Helical" evidence="2">
    <location>
        <begin position="6"/>
        <end position="28"/>
    </location>
</feature>
<feature type="compositionally biased region" description="Polar residues" evidence="1">
    <location>
        <begin position="119"/>
        <end position="128"/>
    </location>
</feature>
<keyword evidence="2" id="KW-1133">Transmembrane helix</keyword>
<feature type="compositionally biased region" description="Basic and acidic residues" evidence="1">
    <location>
        <begin position="51"/>
        <end position="118"/>
    </location>
</feature>
<keyword evidence="4" id="KW-1185">Reference proteome</keyword>
<sequence length="154" mass="16573">MSTTSLVLLVIAVLVVAALVAVAVVVLLQRNARLRSARVEQAGQLRTQAAAHDEPIAASRNRVEEAQVRADEAHARADEADRDVHLAEQVLAHDEAQQEDRLRAADDLDPHREAEHSTGTDTAPTNDPGNGVTHDHANDHGNGTDDDSEGRHRA</sequence>
<evidence type="ECO:0000256" key="1">
    <source>
        <dbReference type="SAM" id="MobiDB-lite"/>
    </source>
</evidence>
<accession>A0ABT8TKF5</accession>
<feature type="compositionally biased region" description="Basic and acidic residues" evidence="1">
    <location>
        <begin position="133"/>
        <end position="154"/>
    </location>
</feature>
<name>A0ABT8TKF5_9ACTN</name>
<protein>
    <submittedName>
        <fullName evidence="3">Uncharacterized protein</fullName>
    </submittedName>
</protein>
<dbReference type="EMBL" id="JAULSC010000001">
    <property type="protein sequence ID" value="MDO3394301.1"/>
    <property type="molecule type" value="Genomic_DNA"/>
</dbReference>
<feature type="region of interest" description="Disordered" evidence="1">
    <location>
        <begin position="41"/>
        <end position="154"/>
    </location>
</feature>
<proteinExistence type="predicted"/>
<keyword evidence="2" id="KW-0812">Transmembrane</keyword>
<evidence type="ECO:0000256" key="2">
    <source>
        <dbReference type="SAM" id="Phobius"/>
    </source>
</evidence>